<gene>
    <name evidence="5" type="ORF">HNQ77_002441</name>
</gene>
<keyword evidence="2 5" id="KW-0238">DNA-binding</keyword>
<keyword evidence="6" id="KW-1185">Reference proteome</keyword>
<sequence length="123" mass="13646">MSKTVAMSLRLDRVLLDQIAGQWTLLVLGALCDNEGRARFNAIKRAVPGISQKTLTQCLRQLERNGLVQRRVLTQSPLGVEYSFTKLGDTLETPVAALYEWTATYSAAVRAAQARYDGKTCKK</sequence>
<proteinExistence type="predicted"/>
<evidence type="ECO:0000256" key="3">
    <source>
        <dbReference type="ARBA" id="ARBA00023163"/>
    </source>
</evidence>
<name>A0A841JXM3_9BACT</name>
<dbReference type="InterPro" id="IPR036388">
    <property type="entry name" value="WH-like_DNA-bd_sf"/>
</dbReference>
<dbReference type="RefSeq" id="WP_050058899.1">
    <property type="nucleotide sequence ID" value="NZ_JACHEK010000004.1"/>
</dbReference>
<evidence type="ECO:0000313" key="6">
    <source>
        <dbReference type="Proteomes" id="UP000538666"/>
    </source>
</evidence>
<accession>A0A841JXM3</accession>
<dbReference type="PROSITE" id="PS51118">
    <property type="entry name" value="HTH_HXLR"/>
    <property type="match status" value="1"/>
</dbReference>
<keyword evidence="3" id="KW-0804">Transcription</keyword>
<dbReference type="SUPFAM" id="SSF46785">
    <property type="entry name" value="Winged helix' DNA-binding domain"/>
    <property type="match status" value="1"/>
</dbReference>
<dbReference type="InterPro" id="IPR036390">
    <property type="entry name" value="WH_DNA-bd_sf"/>
</dbReference>
<dbReference type="EMBL" id="JACHEK010000004">
    <property type="protein sequence ID" value="MBB6144489.1"/>
    <property type="molecule type" value="Genomic_DNA"/>
</dbReference>
<dbReference type="InterPro" id="IPR002577">
    <property type="entry name" value="HTH_HxlR"/>
</dbReference>
<protein>
    <submittedName>
        <fullName evidence="5">DNA-binding HxlR family transcriptional regulator</fullName>
    </submittedName>
</protein>
<dbReference type="PANTHER" id="PTHR33204:SF39">
    <property type="entry name" value="TRANSCRIPTIONAL REGULATORY PROTEIN"/>
    <property type="match status" value="1"/>
</dbReference>
<keyword evidence="1" id="KW-0805">Transcription regulation</keyword>
<organism evidence="5 6">
    <name type="scientific">Silvibacterium bohemicum</name>
    <dbReference type="NCBI Taxonomy" id="1577686"/>
    <lineage>
        <taxon>Bacteria</taxon>
        <taxon>Pseudomonadati</taxon>
        <taxon>Acidobacteriota</taxon>
        <taxon>Terriglobia</taxon>
        <taxon>Terriglobales</taxon>
        <taxon>Acidobacteriaceae</taxon>
        <taxon>Silvibacterium</taxon>
    </lineage>
</organism>
<dbReference type="Pfam" id="PF01638">
    <property type="entry name" value="HxlR"/>
    <property type="match status" value="1"/>
</dbReference>
<evidence type="ECO:0000313" key="5">
    <source>
        <dbReference type="EMBL" id="MBB6144489.1"/>
    </source>
</evidence>
<reference evidence="5 6" key="1">
    <citation type="submission" date="2020-08" db="EMBL/GenBank/DDBJ databases">
        <title>Genomic Encyclopedia of Type Strains, Phase IV (KMG-IV): sequencing the most valuable type-strain genomes for metagenomic binning, comparative biology and taxonomic classification.</title>
        <authorList>
            <person name="Goeker M."/>
        </authorList>
    </citation>
    <scope>NUCLEOTIDE SEQUENCE [LARGE SCALE GENOMIC DNA]</scope>
    <source>
        <strain evidence="5 6">DSM 103733</strain>
    </source>
</reference>
<dbReference type="Gene3D" id="1.10.10.10">
    <property type="entry name" value="Winged helix-like DNA-binding domain superfamily/Winged helix DNA-binding domain"/>
    <property type="match status" value="1"/>
</dbReference>
<dbReference type="PANTHER" id="PTHR33204">
    <property type="entry name" value="TRANSCRIPTIONAL REGULATOR, MARR FAMILY"/>
    <property type="match status" value="1"/>
</dbReference>
<dbReference type="GO" id="GO:0003677">
    <property type="term" value="F:DNA binding"/>
    <property type="evidence" value="ECO:0007669"/>
    <property type="project" value="UniProtKB-KW"/>
</dbReference>
<evidence type="ECO:0000259" key="4">
    <source>
        <dbReference type="PROSITE" id="PS51118"/>
    </source>
</evidence>
<dbReference type="Proteomes" id="UP000538666">
    <property type="component" value="Unassembled WGS sequence"/>
</dbReference>
<evidence type="ECO:0000256" key="1">
    <source>
        <dbReference type="ARBA" id="ARBA00023015"/>
    </source>
</evidence>
<dbReference type="OrthoDB" id="9800350at2"/>
<evidence type="ECO:0000256" key="2">
    <source>
        <dbReference type="ARBA" id="ARBA00023125"/>
    </source>
</evidence>
<comment type="caution">
    <text evidence="5">The sequence shown here is derived from an EMBL/GenBank/DDBJ whole genome shotgun (WGS) entry which is preliminary data.</text>
</comment>
<dbReference type="AlphaFoldDB" id="A0A841JXM3"/>
<feature type="domain" description="HTH hxlR-type" evidence="4">
    <location>
        <begin position="7"/>
        <end position="110"/>
    </location>
</feature>